<protein>
    <recommendedName>
        <fullName evidence="4">Transmembrane protein</fullName>
    </recommendedName>
</protein>
<organism evidence="2 3">
    <name type="scientific">Parasponia andersonii</name>
    <name type="common">Sponia andersonii</name>
    <dbReference type="NCBI Taxonomy" id="3476"/>
    <lineage>
        <taxon>Eukaryota</taxon>
        <taxon>Viridiplantae</taxon>
        <taxon>Streptophyta</taxon>
        <taxon>Embryophyta</taxon>
        <taxon>Tracheophyta</taxon>
        <taxon>Spermatophyta</taxon>
        <taxon>Magnoliopsida</taxon>
        <taxon>eudicotyledons</taxon>
        <taxon>Gunneridae</taxon>
        <taxon>Pentapetalae</taxon>
        <taxon>rosids</taxon>
        <taxon>fabids</taxon>
        <taxon>Rosales</taxon>
        <taxon>Cannabaceae</taxon>
        <taxon>Parasponia</taxon>
    </lineage>
</organism>
<reference evidence="3" key="1">
    <citation type="submission" date="2016-06" db="EMBL/GenBank/DDBJ databases">
        <title>Parallel loss of symbiosis genes in relatives of nitrogen-fixing non-legume Parasponia.</title>
        <authorList>
            <person name="Van Velzen R."/>
            <person name="Holmer R."/>
            <person name="Bu F."/>
            <person name="Rutten L."/>
            <person name="Van Zeijl A."/>
            <person name="Liu W."/>
            <person name="Santuari L."/>
            <person name="Cao Q."/>
            <person name="Sharma T."/>
            <person name="Shen D."/>
            <person name="Roswanjaya Y."/>
            <person name="Wardhani T."/>
            <person name="Kalhor M.S."/>
            <person name="Jansen J."/>
            <person name="Van den Hoogen J."/>
            <person name="Gungor B."/>
            <person name="Hartog M."/>
            <person name="Hontelez J."/>
            <person name="Verver J."/>
            <person name="Yang W.-C."/>
            <person name="Schijlen E."/>
            <person name="Repin R."/>
            <person name="Schilthuizen M."/>
            <person name="Schranz E."/>
            <person name="Heidstra R."/>
            <person name="Miyata K."/>
            <person name="Fedorova E."/>
            <person name="Kohlen W."/>
            <person name="Bisseling T."/>
            <person name="Smit S."/>
            <person name="Geurts R."/>
        </authorList>
    </citation>
    <scope>NUCLEOTIDE SEQUENCE [LARGE SCALE GENOMIC DNA]</scope>
    <source>
        <strain evidence="3">cv. WU1-14</strain>
    </source>
</reference>
<evidence type="ECO:0008006" key="4">
    <source>
        <dbReference type="Google" id="ProtNLM"/>
    </source>
</evidence>
<keyword evidence="3" id="KW-1185">Reference proteome</keyword>
<proteinExistence type="predicted"/>
<gene>
    <name evidence="2" type="ORF">PanWU01x14_333350</name>
</gene>
<feature type="transmembrane region" description="Helical" evidence="1">
    <location>
        <begin position="73"/>
        <end position="94"/>
    </location>
</feature>
<keyword evidence="1" id="KW-1133">Transmembrane helix</keyword>
<evidence type="ECO:0000313" key="2">
    <source>
        <dbReference type="EMBL" id="PON35815.1"/>
    </source>
</evidence>
<dbReference type="Proteomes" id="UP000237105">
    <property type="component" value="Unassembled WGS sequence"/>
</dbReference>
<name>A0A2P5AGZ8_PARAD</name>
<accession>A0A2P5AGZ8</accession>
<keyword evidence="1" id="KW-0812">Transmembrane</keyword>
<dbReference type="AlphaFoldDB" id="A0A2P5AGZ8"/>
<dbReference type="EMBL" id="JXTB01000595">
    <property type="protein sequence ID" value="PON35815.1"/>
    <property type="molecule type" value="Genomic_DNA"/>
</dbReference>
<sequence>LVFLLPCSVCTFPSSSFSSTSLSTPSPASESTSSTFFTSFAFFLFFFLLFFLSAFTFSPFSTLTSTPLPPSPWISLPFSLLDCLFGLDLSFLIFPSGLGISRPYSLSSISSSERNPAHSN</sequence>
<evidence type="ECO:0000313" key="3">
    <source>
        <dbReference type="Proteomes" id="UP000237105"/>
    </source>
</evidence>
<comment type="caution">
    <text evidence="2">The sequence shown here is derived from an EMBL/GenBank/DDBJ whole genome shotgun (WGS) entry which is preliminary data.</text>
</comment>
<feature type="non-terminal residue" evidence="2">
    <location>
        <position position="1"/>
    </location>
</feature>
<keyword evidence="1" id="KW-0472">Membrane</keyword>
<feature type="transmembrane region" description="Helical" evidence="1">
    <location>
        <begin position="39"/>
        <end position="61"/>
    </location>
</feature>
<evidence type="ECO:0000256" key="1">
    <source>
        <dbReference type="SAM" id="Phobius"/>
    </source>
</evidence>